<name>A0A7W4IPM4_9PROT</name>
<dbReference type="EMBL" id="JABEQO010000044">
    <property type="protein sequence ID" value="MBB2166673.1"/>
    <property type="molecule type" value="Genomic_DNA"/>
</dbReference>
<gene>
    <name evidence="2" type="ORF">HLH25_19570</name>
    <name evidence="1" type="ORF">HLH26_19510</name>
</gene>
<dbReference type="InterPro" id="IPR016918">
    <property type="entry name" value="UCP029394"/>
</dbReference>
<dbReference type="Gene3D" id="3.10.450.50">
    <property type="match status" value="1"/>
</dbReference>
<sequence>MADTDTLLKTVENEVIALHVVLQAWFRGEGTDDTGSVLKHFSKNYTMIGAAGRVLPLEAFAKALPTLRGSRPGLVMTIENVMLRHVFPGGVLATYREIQTQGETRTERWSSVTFQREPTGTLLWTFLHETFCD</sequence>
<accession>A0A7W4IPM4</accession>
<protein>
    <recommendedName>
        <fullName evidence="5">DUF4440 domain-containing protein</fullName>
    </recommendedName>
</protein>
<dbReference type="Proteomes" id="UP000561077">
    <property type="component" value="Unassembled WGS sequence"/>
</dbReference>
<dbReference type="PIRSF" id="PIRSF029394">
    <property type="entry name" value="UCP029394"/>
    <property type="match status" value="1"/>
</dbReference>
<dbReference type="RefSeq" id="WP_182975672.1">
    <property type="nucleotide sequence ID" value="NZ_JABEQN010000043.1"/>
</dbReference>
<dbReference type="AlphaFoldDB" id="A0A7W4IPM4"/>
<reference evidence="3 4" key="1">
    <citation type="submission" date="2020-04" db="EMBL/GenBank/DDBJ databases">
        <title>Description of novel Gluconacetobacter.</title>
        <authorList>
            <person name="Sombolestani A."/>
        </authorList>
    </citation>
    <scope>NUCLEOTIDE SEQUENCE [LARGE SCALE GENOMIC DNA]</scope>
    <source>
        <strain evidence="2 3">LMG 1728</strain>
        <strain evidence="1 4">LMG 1731</strain>
    </source>
</reference>
<dbReference type="Proteomes" id="UP000540490">
    <property type="component" value="Unassembled WGS sequence"/>
</dbReference>
<organism evidence="1 4">
    <name type="scientific">Gluconacetobacter dulcium</name>
    <dbReference type="NCBI Taxonomy" id="2729096"/>
    <lineage>
        <taxon>Bacteria</taxon>
        <taxon>Pseudomonadati</taxon>
        <taxon>Pseudomonadota</taxon>
        <taxon>Alphaproteobacteria</taxon>
        <taxon>Acetobacterales</taxon>
        <taxon>Acetobacteraceae</taxon>
        <taxon>Gluconacetobacter</taxon>
    </lineage>
</organism>
<comment type="caution">
    <text evidence="1">The sequence shown here is derived from an EMBL/GenBank/DDBJ whole genome shotgun (WGS) entry which is preliminary data.</text>
</comment>
<dbReference type="InterPro" id="IPR032710">
    <property type="entry name" value="NTF2-like_dom_sf"/>
</dbReference>
<evidence type="ECO:0000313" key="1">
    <source>
        <dbReference type="EMBL" id="MBB2166673.1"/>
    </source>
</evidence>
<keyword evidence="3" id="KW-1185">Reference proteome</keyword>
<evidence type="ECO:0008006" key="5">
    <source>
        <dbReference type="Google" id="ProtNLM"/>
    </source>
</evidence>
<dbReference type="SUPFAM" id="SSF54427">
    <property type="entry name" value="NTF2-like"/>
    <property type="match status" value="1"/>
</dbReference>
<evidence type="ECO:0000313" key="4">
    <source>
        <dbReference type="Proteomes" id="UP000561077"/>
    </source>
</evidence>
<proteinExistence type="predicted"/>
<evidence type="ECO:0000313" key="2">
    <source>
        <dbReference type="EMBL" id="MBB2195788.1"/>
    </source>
</evidence>
<evidence type="ECO:0000313" key="3">
    <source>
        <dbReference type="Proteomes" id="UP000540490"/>
    </source>
</evidence>
<dbReference type="EMBL" id="JABEQN010000043">
    <property type="protein sequence ID" value="MBB2195788.1"/>
    <property type="molecule type" value="Genomic_DNA"/>
</dbReference>